<gene>
    <name evidence="3" type="ORF">H8R91_07620</name>
</gene>
<keyword evidence="1" id="KW-0812">Transmembrane</keyword>
<dbReference type="PANTHER" id="PTHR36435:SF1">
    <property type="entry name" value="CAAX AMINO TERMINAL PROTEASE FAMILY PROTEIN"/>
    <property type="match status" value="1"/>
</dbReference>
<evidence type="ECO:0000313" key="3">
    <source>
        <dbReference type="EMBL" id="MBC5728386.1"/>
    </source>
</evidence>
<reference evidence="3 4" key="1">
    <citation type="submission" date="2020-08" db="EMBL/GenBank/DDBJ databases">
        <title>Genome public.</title>
        <authorList>
            <person name="Liu C."/>
            <person name="Sun Q."/>
        </authorList>
    </citation>
    <scope>NUCLEOTIDE SEQUENCE [LARGE SCALE GENOMIC DNA]</scope>
    <source>
        <strain evidence="3 4">NSJ-71</strain>
    </source>
</reference>
<comment type="caution">
    <text evidence="3">The sequence shown here is derived from an EMBL/GenBank/DDBJ whole genome shotgun (WGS) entry which is preliminary data.</text>
</comment>
<proteinExistence type="predicted"/>
<protein>
    <submittedName>
        <fullName evidence="3">CPBP family intramembrane metalloprotease</fullName>
    </submittedName>
</protein>
<feature type="domain" description="CAAX prenyl protease 2/Lysostaphin resistance protein A-like" evidence="2">
    <location>
        <begin position="146"/>
        <end position="231"/>
    </location>
</feature>
<dbReference type="RefSeq" id="WP_186935500.1">
    <property type="nucleotide sequence ID" value="NZ_JACOPS010000003.1"/>
</dbReference>
<accession>A0ABR7HLQ8</accession>
<sequence length="338" mass="37540">MNKKLINREIRTLSNYSSLPLLCFVILSQVSSYFVYFIFDLLKGTALYDDYGFKMLISYCVIYLVVMPLILLIFSELRGKRVRLSLKTCFVKPAKPAGWVCKYVIIAIGLTYLIAVSSSIISAILESFGIKLNTSDISFGDSPFGIIATVVALPLFAPFFEELLFRGSIYRNNEPMGQWFAIIVSGAAFGLWHTNCVQTVYATGMGIIACALYAKTRSIIPSMIVHFVINSIGALQQLCMNGLDTDILKDANTEYIMNHYGQIMFIGLMELAVFGIIIAAIVLSIIELVKHRGRFPLYKGRYNMSLGKKLGVYFSAPVTVVAYAVLIFETIANALYGG</sequence>
<feature type="transmembrane region" description="Helical" evidence="1">
    <location>
        <begin position="176"/>
        <end position="193"/>
    </location>
</feature>
<keyword evidence="3" id="KW-0482">Metalloprotease</keyword>
<dbReference type="InterPro" id="IPR003675">
    <property type="entry name" value="Rce1/LyrA-like_dom"/>
</dbReference>
<dbReference type="Pfam" id="PF02517">
    <property type="entry name" value="Rce1-like"/>
    <property type="match status" value="1"/>
</dbReference>
<keyword evidence="3" id="KW-0645">Protease</keyword>
<feature type="transmembrane region" description="Helical" evidence="1">
    <location>
        <begin position="144"/>
        <end position="164"/>
    </location>
</feature>
<feature type="transmembrane region" description="Helical" evidence="1">
    <location>
        <begin position="263"/>
        <end position="289"/>
    </location>
</feature>
<evidence type="ECO:0000259" key="2">
    <source>
        <dbReference type="Pfam" id="PF02517"/>
    </source>
</evidence>
<dbReference type="GO" id="GO:0008237">
    <property type="term" value="F:metallopeptidase activity"/>
    <property type="evidence" value="ECO:0007669"/>
    <property type="project" value="UniProtKB-KW"/>
</dbReference>
<keyword evidence="1" id="KW-0472">Membrane</keyword>
<dbReference type="Proteomes" id="UP000636755">
    <property type="component" value="Unassembled WGS sequence"/>
</dbReference>
<keyword evidence="3" id="KW-0378">Hydrolase</keyword>
<dbReference type="EMBL" id="JACOPS010000003">
    <property type="protein sequence ID" value="MBC5728386.1"/>
    <property type="molecule type" value="Genomic_DNA"/>
</dbReference>
<evidence type="ECO:0000256" key="1">
    <source>
        <dbReference type="SAM" id="Phobius"/>
    </source>
</evidence>
<feature type="transmembrane region" description="Helical" evidence="1">
    <location>
        <begin position="21"/>
        <end position="39"/>
    </location>
</feature>
<dbReference type="PANTHER" id="PTHR36435">
    <property type="entry name" value="SLR1288 PROTEIN"/>
    <property type="match status" value="1"/>
</dbReference>
<feature type="transmembrane region" description="Helical" evidence="1">
    <location>
        <begin position="310"/>
        <end position="336"/>
    </location>
</feature>
<organism evidence="3 4">
    <name type="scientific">Ruminococcus intestinalis</name>
    <dbReference type="NCBI Taxonomy" id="2763066"/>
    <lineage>
        <taxon>Bacteria</taxon>
        <taxon>Bacillati</taxon>
        <taxon>Bacillota</taxon>
        <taxon>Clostridia</taxon>
        <taxon>Eubacteriales</taxon>
        <taxon>Oscillospiraceae</taxon>
        <taxon>Ruminococcus</taxon>
    </lineage>
</organism>
<evidence type="ECO:0000313" key="4">
    <source>
        <dbReference type="Proteomes" id="UP000636755"/>
    </source>
</evidence>
<feature type="transmembrane region" description="Helical" evidence="1">
    <location>
        <begin position="51"/>
        <end position="74"/>
    </location>
</feature>
<name>A0ABR7HLQ8_9FIRM</name>
<dbReference type="InterPro" id="IPR052710">
    <property type="entry name" value="CAAX_protease"/>
</dbReference>
<keyword evidence="4" id="KW-1185">Reference proteome</keyword>
<feature type="transmembrane region" description="Helical" evidence="1">
    <location>
        <begin position="103"/>
        <end position="124"/>
    </location>
</feature>
<keyword evidence="1" id="KW-1133">Transmembrane helix</keyword>